<protein>
    <submittedName>
        <fullName evidence="1">Uncharacterized protein</fullName>
    </submittedName>
</protein>
<gene>
    <name evidence="1" type="ORF">LEP1GSC188_4788</name>
</gene>
<dbReference type="EMBL" id="AHOR02000023">
    <property type="protein sequence ID" value="EMF82411.1"/>
    <property type="molecule type" value="Genomic_DNA"/>
</dbReference>
<organism evidence="1 2">
    <name type="scientific">Leptospira weilii serovar Topaz str. LT2116</name>
    <dbReference type="NCBI Taxonomy" id="1088540"/>
    <lineage>
        <taxon>Bacteria</taxon>
        <taxon>Pseudomonadati</taxon>
        <taxon>Spirochaetota</taxon>
        <taxon>Spirochaetia</taxon>
        <taxon>Leptospirales</taxon>
        <taxon>Leptospiraceae</taxon>
        <taxon>Leptospira</taxon>
    </lineage>
</organism>
<reference evidence="1 2" key="1">
    <citation type="submission" date="2013-01" db="EMBL/GenBank/DDBJ databases">
        <authorList>
            <person name="Harkins D.M."/>
            <person name="Durkin A.S."/>
            <person name="Brinkac L.M."/>
            <person name="Haft D.H."/>
            <person name="Selengut J.D."/>
            <person name="Sanka R."/>
            <person name="DePew J."/>
            <person name="Purushe J."/>
            <person name="Tulsiani S.M."/>
            <person name="Graham G.C."/>
            <person name="Burns M.-A."/>
            <person name="Dohnt M.F."/>
            <person name="Smythe L.D."/>
            <person name="McKay D.B."/>
            <person name="Craig S.B."/>
            <person name="Vinetz J.M."/>
            <person name="Sutton G.G."/>
            <person name="Nierman W.C."/>
            <person name="Fouts D.E."/>
        </authorList>
    </citation>
    <scope>NUCLEOTIDE SEQUENCE [LARGE SCALE GENOMIC DNA]</scope>
    <source>
        <strain evidence="1 2">LT2116</strain>
    </source>
</reference>
<dbReference type="Proteomes" id="UP000011770">
    <property type="component" value="Unassembled WGS sequence"/>
</dbReference>
<name>M3GZS9_9LEPT</name>
<evidence type="ECO:0000313" key="1">
    <source>
        <dbReference type="EMBL" id="EMF82411.1"/>
    </source>
</evidence>
<dbReference type="AlphaFoldDB" id="M3GZS9"/>
<comment type="caution">
    <text evidence="1">The sequence shown here is derived from an EMBL/GenBank/DDBJ whole genome shotgun (WGS) entry which is preliminary data.</text>
</comment>
<proteinExistence type="predicted"/>
<evidence type="ECO:0000313" key="2">
    <source>
        <dbReference type="Proteomes" id="UP000011770"/>
    </source>
</evidence>
<accession>M3GZS9</accession>
<sequence length="45" mass="5345">MSKILRLNVGFVFKLTVLYFIGISKAKQPFYKERRPIKSQKKLTK</sequence>